<dbReference type="AlphaFoldDB" id="A0A5R8WNL2"/>
<reference evidence="2 3" key="1">
    <citation type="submission" date="2019-05" db="EMBL/GenBank/DDBJ databases">
        <title>Hymenobacter edaphi sp. nov., isolated from abandoned arsenic-contaminated farmland soil.</title>
        <authorList>
            <person name="Nie L."/>
        </authorList>
    </citation>
    <scope>NUCLEOTIDE SEQUENCE [LARGE SCALE GENOMIC DNA]</scope>
    <source>
        <strain evidence="2 3">1-3-3-8</strain>
    </source>
</reference>
<keyword evidence="1" id="KW-0472">Membrane</keyword>
<protein>
    <submittedName>
        <fullName evidence="2">Potassium transporter KefB</fullName>
    </submittedName>
</protein>
<keyword evidence="1" id="KW-1133">Transmembrane helix</keyword>
<keyword evidence="3" id="KW-1185">Reference proteome</keyword>
<evidence type="ECO:0000313" key="2">
    <source>
        <dbReference type="EMBL" id="TLM91150.1"/>
    </source>
</evidence>
<feature type="transmembrane region" description="Helical" evidence="1">
    <location>
        <begin position="90"/>
        <end position="111"/>
    </location>
</feature>
<accession>A0A5R8WNL2</accession>
<dbReference type="Proteomes" id="UP000305517">
    <property type="component" value="Unassembled WGS sequence"/>
</dbReference>
<feature type="transmembrane region" description="Helical" evidence="1">
    <location>
        <begin position="46"/>
        <end position="70"/>
    </location>
</feature>
<evidence type="ECO:0000313" key="3">
    <source>
        <dbReference type="Proteomes" id="UP000305517"/>
    </source>
</evidence>
<dbReference type="EMBL" id="VAJM01000008">
    <property type="protein sequence ID" value="TLM91150.1"/>
    <property type="molecule type" value="Genomic_DNA"/>
</dbReference>
<dbReference type="RefSeq" id="WP_138079357.1">
    <property type="nucleotide sequence ID" value="NZ_VAJM01000008.1"/>
</dbReference>
<comment type="caution">
    <text evidence="2">The sequence shown here is derived from an EMBL/GenBank/DDBJ whole genome shotgun (WGS) entry which is preliminary data.</text>
</comment>
<name>A0A5R8WNL2_9BACT</name>
<gene>
    <name evidence="2" type="ORF">FDY95_16275</name>
</gene>
<proteinExistence type="predicted"/>
<sequence>MTAQQDLPTSLHPSPLSKRVAQGAGIAFVLIALFMAVFASGAHLKFGLWTVLPLLTVPVAGAFGGLLYYLLDYLRYQGGWQKAVANVVSLVAYGVLLWLSLVAAFAVTGLWD</sequence>
<feature type="transmembrane region" description="Helical" evidence="1">
    <location>
        <begin position="20"/>
        <end position="39"/>
    </location>
</feature>
<evidence type="ECO:0000256" key="1">
    <source>
        <dbReference type="SAM" id="Phobius"/>
    </source>
</evidence>
<keyword evidence="1" id="KW-0812">Transmembrane</keyword>
<organism evidence="2 3">
    <name type="scientific">Hymenobacter jeollabukensis</name>
    <dbReference type="NCBI Taxonomy" id="2025313"/>
    <lineage>
        <taxon>Bacteria</taxon>
        <taxon>Pseudomonadati</taxon>
        <taxon>Bacteroidota</taxon>
        <taxon>Cytophagia</taxon>
        <taxon>Cytophagales</taxon>
        <taxon>Hymenobacteraceae</taxon>
        <taxon>Hymenobacter</taxon>
    </lineage>
</organism>
<dbReference type="OrthoDB" id="770034at2"/>